<gene>
    <name evidence="3" type="ORF">Vafri_17627</name>
</gene>
<evidence type="ECO:0000313" key="4">
    <source>
        <dbReference type="Proteomes" id="UP000747399"/>
    </source>
</evidence>
<evidence type="ECO:0000256" key="1">
    <source>
        <dbReference type="SAM" id="MobiDB-lite"/>
    </source>
</evidence>
<accession>A0A8J4BJN5</accession>
<keyword evidence="2" id="KW-0812">Transmembrane</keyword>
<feature type="transmembrane region" description="Helical" evidence="2">
    <location>
        <begin position="84"/>
        <end position="106"/>
    </location>
</feature>
<dbReference type="AlphaFoldDB" id="A0A8J4BJN5"/>
<feature type="transmembrane region" description="Helical" evidence="2">
    <location>
        <begin position="126"/>
        <end position="151"/>
    </location>
</feature>
<sequence>MQASLHVSIRANRLKLLSGKRAASVSLNTHPTCTRLVTARSQGQQEPKPARKNANGADANEGPLQSVLHSAVSTWSGLDTQQKVYTVIAGVALLVAAPQLLTFLLIAVERLLVGALLAVEEVLAGALLLGTRLVVLVGSLALLGVGAYLFLFRKQSSP</sequence>
<protein>
    <submittedName>
        <fullName evidence="3">Uncharacterized protein</fullName>
    </submittedName>
</protein>
<organism evidence="3 4">
    <name type="scientific">Volvox africanus</name>
    <dbReference type="NCBI Taxonomy" id="51714"/>
    <lineage>
        <taxon>Eukaryota</taxon>
        <taxon>Viridiplantae</taxon>
        <taxon>Chlorophyta</taxon>
        <taxon>core chlorophytes</taxon>
        <taxon>Chlorophyceae</taxon>
        <taxon>CS clade</taxon>
        <taxon>Chlamydomonadales</taxon>
        <taxon>Volvocaceae</taxon>
        <taxon>Volvox</taxon>
    </lineage>
</organism>
<keyword evidence="2" id="KW-1133">Transmembrane helix</keyword>
<dbReference type="EMBL" id="BNCO01000059">
    <property type="protein sequence ID" value="GIL63595.1"/>
    <property type="molecule type" value="Genomic_DNA"/>
</dbReference>
<dbReference type="Proteomes" id="UP000747399">
    <property type="component" value="Unassembled WGS sequence"/>
</dbReference>
<keyword evidence="4" id="KW-1185">Reference proteome</keyword>
<proteinExistence type="predicted"/>
<feature type="region of interest" description="Disordered" evidence="1">
    <location>
        <begin position="38"/>
        <end position="59"/>
    </location>
</feature>
<evidence type="ECO:0000313" key="3">
    <source>
        <dbReference type="EMBL" id="GIL63595.1"/>
    </source>
</evidence>
<comment type="caution">
    <text evidence="3">The sequence shown here is derived from an EMBL/GenBank/DDBJ whole genome shotgun (WGS) entry which is preliminary data.</text>
</comment>
<keyword evidence="2" id="KW-0472">Membrane</keyword>
<reference evidence="3" key="1">
    <citation type="journal article" date="2021" name="Proc. Natl. Acad. Sci. U.S.A.">
        <title>Three genomes in the algal genus Volvox reveal the fate of a haploid sex-determining region after a transition to homothallism.</title>
        <authorList>
            <person name="Yamamoto K."/>
            <person name="Hamaji T."/>
            <person name="Kawai-Toyooka H."/>
            <person name="Matsuzaki R."/>
            <person name="Takahashi F."/>
            <person name="Nishimura Y."/>
            <person name="Kawachi M."/>
            <person name="Noguchi H."/>
            <person name="Minakuchi Y."/>
            <person name="Umen J.G."/>
            <person name="Toyoda A."/>
            <person name="Nozaki H."/>
        </authorList>
    </citation>
    <scope>NUCLEOTIDE SEQUENCE</scope>
    <source>
        <strain evidence="3">NIES-3780</strain>
    </source>
</reference>
<name>A0A8J4BJN5_9CHLO</name>
<evidence type="ECO:0000256" key="2">
    <source>
        <dbReference type="SAM" id="Phobius"/>
    </source>
</evidence>